<dbReference type="RefSeq" id="XP_071924451.1">
    <property type="nucleotide sequence ID" value="XM_072068350.1"/>
</dbReference>
<keyword evidence="1" id="KW-0677">Repeat</keyword>
<gene>
    <name evidence="8" type="primary">LOC140004381</name>
</gene>
<evidence type="ECO:0000256" key="2">
    <source>
        <dbReference type="ARBA" id="ARBA00022741"/>
    </source>
</evidence>
<dbReference type="Proteomes" id="UP001652660">
    <property type="component" value="Chromosome 1e"/>
</dbReference>
<dbReference type="SUPFAM" id="SSF52058">
    <property type="entry name" value="L domain-like"/>
    <property type="match status" value="2"/>
</dbReference>
<proteinExistence type="predicted"/>
<dbReference type="Pfam" id="PF25019">
    <property type="entry name" value="LRR_R13L1-DRL21"/>
    <property type="match status" value="1"/>
</dbReference>
<keyword evidence="7" id="KW-1185">Reference proteome</keyword>
<evidence type="ECO:0000313" key="8">
    <source>
        <dbReference type="RefSeq" id="XP_071924451.1"/>
    </source>
</evidence>
<name>A0ABM4VY31_COFAR</name>
<accession>A0ABM4VY31</accession>
<dbReference type="PANTHER" id="PTHR47186">
    <property type="entry name" value="LEUCINE-RICH REPEAT-CONTAINING PROTEIN 57"/>
    <property type="match status" value="1"/>
</dbReference>
<evidence type="ECO:0000259" key="4">
    <source>
        <dbReference type="Pfam" id="PF23559"/>
    </source>
</evidence>
<dbReference type="InterPro" id="IPR058922">
    <property type="entry name" value="WHD_DRP"/>
</dbReference>
<reference evidence="7" key="1">
    <citation type="journal article" date="2025" name="Foods">
        <title>Unveiling the Microbial Signatures of Arabica Coffee Cherries: Insights into Ripeness Specific Diversity, Functional Traits, and Implications for Quality and Safety.</title>
        <authorList>
            <consortium name="RefSeq"/>
            <person name="Tenea G.N."/>
            <person name="Cifuentes V."/>
            <person name="Reyes P."/>
            <person name="Cevallos-Vallejos M."/>
        </authorList>
    </citation>
    <scope>NUCLEOTIDE SEQUENCE [LARGE SCALE GENOMIC DNA]</scope>
</reference>
<dbReference type="Pfam" id="PF23559">
    <property type="entry name" value="WHD_DRP"/>
    <property type="match status" value="1"/>
</dbReference>
<dbReference type="GeneID" id="140004381"/>
<evidence type="ECO:0000259" key="6">
    <source>
        <dbReference type="Pfam" id="PF25019"/>
    </source>
</evidence>
<keyword evidence="2" id="KW-0547">Nucleotide-binding</keyword>
<evidence type="ECO:0000259" key="5">
    <source>
        <dbReference type="Pfam" id="PF23598"/>
    </source>
</evidence>
<evidence type="ECO:0000256" key="3">
    <source>
        <dbReference type="ARBA" id="ARBA00022840"/>
    </source>
</evidence>
<keyword evidence="3" id="KW-0067">ATP-binding</keyword>
<feature type="domain" description="Disease resistance R13L4/SHOC-2-like LRR" evidence="5">
    <location>
        <begin position="85"/>
        <end position="214"/>
    </location>
</feature>
<feature type="domain" description="Disease resistance protein winged helix" evidence="4">
    <location>
        <begin position="1"/>
        <end position="39"/>
    </location>
</feature>
<organism evidence="7 8">
    <name type="scientific">Coffea arabica</name>
    <name type="common">Arabian coffee</name>
    <dbReference type="NCBI Taxonomy" id="13443"/>
    <lineage>
        <taxon>Eukaryota</taxon>
        <taxon>Viridiplantae</taxon>
        <taxon>Streptophyta</taxon>
        <taxon>Embryophyta</taxon>
        <taxon>Tracheophyta</taxon>
        <taxon>Spermatophyta</taxon>
        <taxon>Magnoliopsida</taxon>
        <taxon>eudicotyledons</taxon>
        <taxon>Gunneridae</taxon>
        <taxon>Pentapetalae</taxon>
        <taxon>asterids</taxon>
        <taxon>lamiids</taxon>
        <taxon>Gentianales</taxon>
        <taxon>Rubiaceae</taxon>
        <taxon>Ixoroideae</taxon>
        <taxon>Gardenieae complex</taxon>
        <taxon>Bertiereae - Coffeeae clade</taxon>
        <taxon>Coffeeae</taxon>
        <taxon>Coffea</taxon>
    </lineage>
</organism>
<dbReference type="PANTHER" id="PTHR47186:SF3">
    <property type="entry name" value="OS09G0267800 PROTEIN"/>
    <property type="match status" value="1"/>
</dbReference>
<evidence type="ECO:0000256" key="1">
    <source>
        <dbReference type="ARBA" id="ARBA00022737"/>
    </source>
</evidence>
<evidence type="ECO:0000313" key="7">
    <source>
        <dbReference type="Proteomes" id="UP001652660"/>
    </source>
</evidence>
<sequence>MEEIGSDYLRILLQASLLEKVEEEERTYYKMHDLVHDFAKSILNPKSSNQYRYLALYSSEAKAKNITEKIPTSLRTLFLENGISDNMLSKMEYLHVLKLAGPDVNVLPNSIGSLLHLRFLDISDSGITTLPESLCKLYNLQTLRINGEKLHEGLPEGTSNLISLRHLHYYHSDAELQMPIKLGRLTSLQTLEFFNIGEEKGRGVEELGTLKDLKGSLGSGDRESDNGDGAVLEGLQPHYYLQMSEIQDFMGYQFPQWFMNLSKLVSLELKGCNRCRELPAGLGELPFLQLLSLSKLENLTCIGLSFYGIFYKQDGRGSTSECKFFPALKSLTLEDMVNLVEWRDPDEVRSTTDEDVAAFPVLKRLSISGCSQLTTAPTPSHFPTLEELEIRFYCHSSLAEKVLNNITTLSSLKLDGSMSSRHNSEAHQQIESLHLVKRPLNSEDGSHQGSSLTLGDGCELLPSEMVERLCHFPSLQHLQVSYCPNVTSLRRLNCGTCLESLKLFDCDNLRELPENLYKFQAFRDLSIRVCPLFDLGENRNDGQKSLLKSLKSLTISDCDGLTTIASEMLESCSPLQAFRCNFESGDDSEWSKISHMELDID</sequence>
<dbReference type="InterPro" id="IPR032675">
    <property type="entry name" value="LRR_dom_sf"/>
</dbReference>
<dbReference type="InterPro" id="IPR056789">
    <property type="entry name" value="LRR_R13L1-DRL21"/>
</dbReference>
<dbReference type="InterPro" id="IPR055414">
    <property type="entry name" value="LRR_R13L4/SHOC2-like"/>
</dbReference>
<protein>
    <submittedName>
        <fullName evidence="8">Disease resistance protein RGA3</fullName>
    </submittedName>
</protein>
<feature type="domain" description="R13L1/DRL21-like LRR repeat region" evidence="6">
    <location>
        <begin position="221"/>
        <end position="295"/>
    </location>
</feature>
<reference evidence="8" key="2">
    <citation type="submission" date="2025-08" db="UniProtKB">
        <authorList>
            <consortium name="RefSeq"/>
        </authorList>
    </citation>
    <scope>IDENTIFICATION</scope>
    <source>
        <tissue evidence="8">Leaves</tissue>
    </source>
</reference>
<dbReference type="Gene3D" id="3.80.10.10">
    <property type="entry name" value="Ribonuclease Inhibitor"/>
    <property type="match status" value="2"/>
</dbReference>
<dbReference type="Pfam" id="PF23598">
    <property type="entry name" value="LRR_14"/>
    <property type="match status" value="1"/>
</dbReference>